<dbReference type="PROSITE" id="PS01031">
    <property type="entry name" value="SHSP"/>
    <property type="match status" value="1"/>
</dbReference>
<feature type="region of interest" description="Disordered" evidence="3">
    <location>
        <begin position="126"/>
        <end position="151"/>
    </location>
</feature>
<evidence type="ECO:0000313" key="5">
    <source>
        <dbReference type="Proteomes" id="UP000035642"/>
    </source>
</evidence>
<keyword evidence="5" id="KW-1185">Reference proteome</keyword>
<dbReference type="PRINTS" id="PR00299">
    <property type="entry name" value="ACRYSTALLIN"/>
</dbReference>
<dbReference type="GO" id="GO:0042026">
    <property type="term" value="P:protein refolding"/>
    <property type="evidence" value="ECO:0007669"/>
    <property type="project" value="TreeGrafter"/>
</dbReference>
<reference evidence="5" key="1">
    <citation type="submission" date="2012-09" db="EMBL/GenBank/DDBJ databases">
        <authorList>
            <person name="Martin A.A."/>
        </authorList>
    </citation>
    <scope>NUCLEOTIDE SEQUENCE</scope>
</reference>
<evidence type="ECO:0000259" key="4">
    <source>
        <dbReference type="PROSITE" id="PS01031"/>
    </source>
</evidence>
<dbReference type="GO" id="GO:0005737">
    <property type="term" value="C:cytoplasm"/>
    <property type="evidence" value="ECO:0007669"/>
    <property type="project" value="TreeGrafter"/>
</dbReference>
<dbReference type="InterPro" id="IPR002068">
    <property type="entry name" value="A-crystallin/Hsp20_dom"/>
</dbReference>
<comment type="similarity">
    <text evidence="1 2">Belongs to the small heat shock protein (HSP20) family.</text>
</comment>
<dbReference type="GO" id="GO:0005634">
    <property type="term" value="C:nucleus"/>
    <property type="evidence" value="ECO:0007669"/>
    <property type="project" value="TreeGrafter"/>
</dbReference>
<evidence type="ECO:0000256" key="3">
    <source>
        <dbReference type="SAM" id="MobiDB-lite"/>
    </source>
</evidence>
<feature type="domain" description="SHSP" evidence="4">
    <location>
        <begin position="40"/>
        <end position="146"/>
    </location>
</feature>
<reference evidence="6" key="2">
    <citation type="submission" date="2017-02" db="UniProtKB">
        <authorList>
            <consortium name="WormBaseParasite"/>
        </authorList>
    </citation>
    <scope>IDENTIFICATION</scope>
</reference>
<dbReference type="STRING" id="6313.A0A0K0DPZ7"/>
<dbReference type="AlphaFoldDB" id="A0A0K0DPZ7"/>
<protein>
    <submittedName>
        <fullName evidence="6">SHSP domain-containing protein</fullName>
    </submittedName>
</protein>
<sequence length="151" mass="17330">MSKTMERMMDEYMTAMAMHVSQYSQRWKDADDSMLKMANEAHQVRMETMQVVDDDKKFAVSIDASQFKPEELKVNLDGRVLTVEGRQECKNDTSYMTRSFVRSWTLPNYVDTDALQAELNDQGKLTIEAPKSGSTVSKRSIPIGPREARQH</sequence>
<dbReference type="InterPro" id="IPR001436">
    <property type="entry name" value="Alpha-crystallin/sHSP_animal"/>
</dbReference>
<dbReference type="Gene3D" id="2.60.40.790">
    <property type="match status" value="1"/>
</dbReference>
<name>A0A0K0DPZ7_ANGCA</name>
<evidence type="ECO:0000256" key="1">
    <source>
        <dbReference type="PROSITE-ProRule" id="PRU00285"/>
    </source>
</evidence>
<dbReference type="SUPFAM" id="SSF49764">
    <property type="entry name" value="HSP20-like chaperones"/>
    <property type="match status" value="1"/>
</dbReference>
<dbReference type="WBParaSite" id="ACAC_0001383601-mRNA-1">
    <property type="protein sequence ID" value="ACAC_0001383601-mRNA-1"/>
    <property type="gene ID" value="ACAC_0001383601"/>
</dbReference>
<dbReference type="GO" id="GO:0051082">
    <property type="term" value="F:unfolded protein binding"/>
    <property type="evidence" value="ECO:0007669"/>
    <property type="project" value="TreeGrafter"/>
</dbReference>
<dbReference type="Pfam" id="PF00011">
    <property type="entry name" value="HSP20"/>
    <property type="match status" value="1"/>
</dbReference>
<dbReference type="InterPro" id="IPR008978">
    <property type="entry name" value="HSP20-like_chaperone"/>
</dbReference>
<dbReference type="GO" id="GO:0036498">
    <property type="term" value="P:IRE1-mediated unfolded protein response"/>
    <property type="evidence" value="ECO:0007669"/>
    <property type="project" value="TreeGrafter"/>
</dbReference>
<dbReference type="Proteomes" id="UP000035642">
    <property type="component" value="Unassembled WGS sequence"/>
</dbReference>
<accession>A0A0K0DPZ7</accession>
<proteinExistence type="inferred from homology"/>
<dbReference type="CDD" id="cd06526">
    <property type="entry name" value="metazoan_ACD"/>
    <property type="match status" value="1"/>
</dbReference>
<dbReference type="PANTHER" id="PTHR45640:SF32">
    <property type="entry name" value="STRESS-INDUCED PROTEIN 1"/>
    <property type="match status" value="1"/>
</dbReference>
<evidence type="ECO:0000313" key="6">
    <source>
        <dbReference type="WBParaSite" id="ACAC_0001383601-mRNA-1"/>
    </source>
</evidence>
<evidence type="ECO:0000256" key="2">
    <source>
        <dbReference type="RuleBase" id="RU003616"/>
    </source>
</evidence>
<organism evidence="5 6">
    <name type="scientific">Angiostrongylus cantonensis</name>
    <name type="common">Rat lungworm</name>
    <dbReference type="NCBI Taxonomy" id="6313"/>
    <lineage>
        <taxon>Eukaryota</taxon>
        <taxon>Metazoa</taxon>
        <taxon>Ecdysozoa</taxon>
        <taxon>Nematoda</taxon>
        <taxon>Chromadorea</taxon>
        <taxon>Rhabditida</taxon>
        <taxon>Rhabditina</taxon>
        <taxon>Rhabditomorpha</taxon>
        <taxon>Strongyloidea</taxon>
        <taxon>Metastrongylidae</taxon>
        <taxon>Angiostrongylus</taxon>
    </lineage>
</organism>
<dbReference type="PANTHER" id="PTHR45640">
    <property type="entry name" value="HEAT SHOCK PROTEIN HSP-12.2-RELATED"/>
    <property type="match status" value="1"/>
</dbReference>
<dbReference type="GO" id="GO:0009408">
    <property type="term" value="P:response to heat"/>
    <property type="evidence" value="ECO:0007669"/>
    <property type="project" value="TreeGrafter"/>
</dbReference>